<organism evidence="2 3">
    <name type="scientific">Monosiga brevicollis</name>
    <name type="common">Choanoflagellate</name>
    <dbReference type="NCBI Taxonomy" id="81824"/>
    <lineage>
        <taxon>Eukaryota</taxon>
        <taxon>Choanoflagellata</taxon>
        <taxon>Craspedida</taxon>
        <taxon>Salpingoecidae</taxon>
        <taxon>Monosiga</taxon>
    </lineage>
</organism>
<protein>
    <recommendedName>
        <fullName evidence="4">Essential protein Yae1 N-terminal domain-containing protein</fullName>
    </recommendedName>
</protein>
<dbReference type="PANTHER" id="PTHR18829:SF0">
    <property type="entry name" value="PROTEIN YAE1 HOMOLOG"/>
    <property type="match status" value="1"/>
</dbReference>
<dbReference type="InterPro" id="IPR038881">
    <property type="entry name" value="Yae1-like"/>
</dbReference>
<dbReference type="EMBL" id="CH991560">
    <property type="protein sequence ID" value="EDQ87238.1"/>
    <property type="molecule type" value="Genomic_DNA"/>
</dbReference>
<evidence type="ECO:0000256" key="1">
    <source>
        <dbReference type="SAM" id="MobiDB-lite"/>
    </source>
</evidence>
<evidence type="ECO:0008006" key="4">
    <source>
        <dbReference type="Google" id="ProtNLM"/>
    </source>
</evidence>
<feature type="region of interest" description="Disordered" evidence="1">
    <location>
        <begin position="198"/>
        <end position="218"/>
    </location>
</feature>
<proteinExistence type="predicted"/>
<dbReference type="InParanoid" id="A9V596"/>
<dbReference type="KEGG" id="mbr:MONBRDRAFT_10116"/>
<dbReference type="RefSeq" id="XP_001747851.1">
    <property type="nucleotide sequence ID" value="XM_001747799.1"/>
</dbReference>
<evidence type="ECO:0000313" key="3">
    <source>
        <dbReference type="Proteomes" id="UP000001357"/>
    </source>
</evidence>
<dbReference type="PANTHER" id="PTHR18829">
    <property type="entry name" value="PROTEIN YAE1 HOMOLOG"/>
    <property type="match status" value="1"/>
</dbReference>
<sequence length="406" mass="43012">MDDWDDVFDAGASEFDIAAAEQRQRQDRHWRMGYTDGAAAGREAGLQRGFESGLEQARALAHQYGRLQGFVCSALILATKTLPHDHPEVAALQAVYAEVYDMSAACRATGALRSSQCSAGATCLASLTLCATIVAPKVLLYGTTGLTEGRWGSSQACWRSQRRHQSGLPDKVPTINSTIRASPGYTGTAPVKSAARTSAGARWGRGPMSSRIPKGPGVSAEASRQAMAAQKRAAASHAFGLTVPSSSQARIVASIPIALVVTAQMRVGGIGGCCWVQPAAAHSRTASHSHVAMAGVLAICRARRPGGPSMAQRVGLCVNQCQISATSKACGWDTKQQHLHGVARLACERRAAPSRIPRSRWSLPPQAQYHGPRRIQLVNLLSQVLQGDLELIEESVVDGGQPDIPP</sequence>
<dbReference type="GeneID" id="5893174"/>
<accession>A9V596</accession>
<keyword evidence="3" id="KW-1185">Reference proteome</keyword>
<dbReference type="AlphaFoldDB" id="A9V596"/>
<evidence type="ECO:0000313" key="2">
    <source>
        <dbReference type="EMBL" id="EDQ87238.1"/>
    </source>
</evidence>
<name>A9V596_MONBE</name>
<gene>
    <name evidence="2" type="ORF">MONBRDRAFT_10116</name>
</gene>
<reference evidence="2 3" key="1">
    <citation type="journal article" date="2008" name="Nature">
        <title>The genome of the choanoflagellate Monosiga brevicollis and the origin of metazoans.</title>
        <authorList>
            <consortium name="JGI Sequencing"/>
            <person name="King N."/>
            <person name="Westbrook M.J."/>
            <person name="Young S.L."/>
            <person name="Kuo A."/>
            <person name="Abedin M."/>
            <person name="Chapman J."/>
            <person name="Fairclough S."/>
            <person name="Hellsten U."/>
            <person name="Isogai Y."/>
            <person name="Letunic I."/>
            <person name="Marr M."/>
            <person name="Pincus D."/>
            <person name="Putnam N."/>
            <person name="Rokas A."/>
            <person name="Wright K.J."/>
            <person name="Zuzow R."/>
            <person name="Dirks W."/>
            <person name="Good M."/>
            <person name="Goodstein D."/>
            <person name="Lemons D."/>
            <person name="Li W."/>
            <person name="Lyons J.B."/>
            <person name="Morris A."/>
            <person name="Nichols S."/>
            <person name="Richter D.J."/>
            <person name="Salamov A."/>
            <person name="Bork P."/>
            <person name="Lim W.A."/>
            <person name="Manning G."/>
            <person name="Miller W.T."/>
            <person name="McGinnis W."/>
            <person name="Shapiro H."/>
            <person name="Tjian R."/>
            <person name="Grigoriev I.V."/>
            <person name="Rokhsar D."/>
        </authorList>
    </citation>
    <scope>NUCLEOTIDE SEQUENCE [LARGE SCALE GENOMIC DNA]</scope>
    <source>
        <strain evidence="3">MX1 / ATCC 50154</strain>
    </source>
</reference>
<dbReference type="Proteomes" id="UP000001357">
    <property type="component" value="Unassembled WGS sequence"/>
</dbReference>